<dbReference type="AlphaFoldDB" id="A0A0D7DZS3"/>
<feature type="region of interest" description="Disordered" evidence="2">
    <location>
        <begin position="932"/>
        <end position="958"/>
    </location>
</feature>
<organism evidence="3 4">
    <name type="scientific">Stutzerimonas stutzeri</name>
    <name type="common">Pseudomonas stutzeri</name>
    <dbReference type="NCBI Taxonomy" id="316"/>
    <lineage>
        <taxon>Bacteria</taxon>
        <taxon>Pseudomonadati</taxon>
        <taxon>Pseudomonadota</taxon>
        <taxon>Gammaproteobacteria</taxon>
        <taxon>Pseudomonadales</taxon>
        <taxon>Pseudomonadaceae</taxon>
        <taxon>Stutzerimonas</taxon>
    </lineage>
</organism>
<dbReference type="Proteomes" id="UP000032439">
    <property type="component" value="Unassembled WGS sequence"/>
</dbReference>
<feature type="coiled-coil region" evidence="1">
    <location>
        <begin position="492"/>
        <end position="529"/>
    </location>
</feature>
<comment type="caution">
    <text evidence="3">The sequence shown here is derived from an EMBL/GenBank/DDBJ whole genome shotgun (WGS) entry which is preliminary data.</text>
</comment>
<feature type="coiled-coil region" evidence="1">
    <location>
        <begin position="701"/>
        <end position="728"/>
    </location>
</feature>
<dbReference type="PATRIC" id="fig|316.110.peg.2240"/>
<name>A0A0D7DZS3_STUST</name>
<evidence type="ECO:0000313" key="4">
    <source>
        <dbReference type="Proteomes" id="UP000032439"/>
    </source>
</evidence>
<dbReference type="RefSeq" id="WP_044316096.1">
    <property type="nucleotide sequence ID" value="NZ_JXXD01000231.1"/>
</dbReference>
<evidence type="ECO:0000313" key="3">
    <source>
        <dbReference type="EMBL" id="KIZ33695.1"/>
    </source>
</evidence>
<protein>
    <recommendedName>
        <fullName evidence="5">Chromosome segregation ATPase</fullName>
    </recommendedName>
</protein>
<proteinExistence type="predicted"/>
<sequence>MRSKALKTRWGVRHYAMVNSGNHIMSVFPMDGPLSICGHNNLGKTQALQSMQFIFFTHLAHMHFGAHQANTSRAFFFPSDHSYLLMEVLTPDGVFIVGAHGKGPTAGNEYELFVAKGELDMGDFVDPINRIRPYKELFRHWYERGIEVRNLTREQMRQMLYGESGRVKGGDWDVTIVPLANANERRYQVFRQIYRNLLTQQLLKSREIKELILNVFSEKLSNANLNFLEVRERAFQRFRLAEREVERLAYRREDILALGKEYDEYTELSQEGGWLARELRVNLTLAVERAPLCIEELNALHKEEIEKRAKLNEQLNSRMQERDRAVEQRITLAGRLTRLDELCERNAMTCRETVEKSIRTLAAQHATLSDQLRQADIYDVATVSSRLRHTENEIRKLNKRLEQVRNGDGLLDTQGFVDAEKAELSRLLRGDMFSLEAAALTEIHPGSFNSWVRTQLMSKEGLLNLQGFELDLTDLLPMDFHSDDPAQLQQSIAMYQEDLAKLQGQLEVAQNQTLKRTELESLAKQMSNQQGYLQELTELATLEATETDDRQVLEGVMMCLAQIDEWLQGHQERIEGATRTISVIEQKLNDALEQARQLKVVQQHRQIQNSSFIFAEGPNEDFERDLTEYNFGDALNRLEWISNALDRIALTMKSYQHSIVGDLPDLARHANLSDLVQHARERLETLPQMREMLKRYHQEGIAQLSGALRDLSENYVTLEHEISLFNRRINARKVSNLRGFRLDLKRNEPILEAINTLSSHIAQADENETDLFGQQGGGASQARLVRAMDRLSRLVEDGRDGTLELGDLFDIGFTVEEVNGKVVVCNTLDELASNGSTMTLKPLLYFSLIRHLTDRGARVEPFLPFYLDEIASVDPNNQRTILAFSENLGFTPVFASVDPTTTVRYCINISECINADNRIYVTQADWQHFDHHEDVKPVQAPQRSERDEKSEVDVEQFSDSLQVATAKADTVAQS</sequence>
<evidence type="ECO:0008006" key="5">
    <source>
        <dbReference type="Google" id="ProtNLM"/>
    </source>
</evidence>
<reference evidence="3 4" key="1">
    <citation type="submission" date="2014-11" db="EMBL/GenBank/DDBJ databases">
        <title>Genomics and ecophysiology of heterotrophic nitrogen fixing bacteria isolated from estuarine surface water.</title>
        <authorList>
            <person name="Bentzon-Tilia M."/>
            <person name="Severin I."/>
            <person name="Hansen L.H."/>
            <person name="Riemann L."/>
        </authorList>
    </citation>
    <scope>NUCLEOTIDE SEQUENCE [LARGE SCALE GENOMIC DNA]</scope>
    <source>
        <strain evidence="3 4">BAL361</strain>
    </source>
</reference>
<accession>A0A0D7DZS3</accession>
<keyword evidence="1" id="KW-0175">Coiled coil</keyword>
<feature type="coiled-coil region" evidence="1">
    <location>
        <begin position="567"/>
        <end position="601"/>
    </location>
</feature>
<feature type="coiled-coil region" evidence="1">
    <location>
        <begin position="380"/>
        <end position="407"/>
    </location>
</feature>
<gene>
    <name evidence="3" type="ORF">LO50_19760</name>
</gene>
<dbReference type="EMBL" id="JXXD01000231">
    <property type="protein sequence ID" value="KIZ33695.1"/>
    <property type="molecule type" value="Genomic_DNA"/>
</dbReference>
<feature type="compositionally biased region" description="Basic and acidic residues" evidence="2">
    <location>
        <begin position="943"/>
        <end position="952"/>
    </location>
</feature>
<feature type="coiled-coil region" evidence="1">
    <location>
        <begin position="294"/>
        <end position="328"/>
    </location>
</feature>
<evidence type="ECO:0000256" key="1">
    <source>
        <dbReference type="SAM" id="Coils"/>
    </source>
</evidence>
<evidence type="ECO:0000256" key="2">
    <source>
        <dbReference type="SAM" id="MobiDB-lite"/>
    </source>
</evidence>